<gene>
    <name evidence="2" type="ORF">MQC88_00810</name>
</gene>
<sequence length="126" mass="14628">MQVWGLRLFYLLMALMVATEAWGVLLRHQGPWDHTRAVAWCVWATYPTLAIFGLLRPLRWLPLMVFTIGYKSLWWLFVAWPLWRAGTLAGSDAEQMAHVFGFTPVLALVVPWGYVWREFVAPPRGR</sequence>
<feature type="transmembrane region" description="Helical" evidence="1">
    <location>
        <begin position="95"/>
        <end position="116"/>
    </location>
</feature>
<feature type="transmembrane region" description="Helical" evidence="1">
    <location>
        <begin position="62"/>
        <end position="83"/>
    </location>
</feature>
<dbReference type="RefSeq" id="WP_243318304.1">
    <property type="nucleotide sequence ID" value="NZ_JALGCL010000001.1"/>
</dbReference>
<keyword evidence="3" id="KW-1185">Reference proteome</keyword>
<dbReference type="EMBL" id="JALGCL010000001">
    <property type="protein sequence ID" value="MCJ0824511.1"/>
    <property type="molecule type" value="Genomic_DNA"/>
</dbReference>
<reference evidence="2 3" key="1">
    <citation type="submission" date="2022-03" db="EMBL/GenBank/DDBJ databases">
        <title>Luteimonas soily sp. nov., a novel bacterium isolated from the soil.</title>
        <authorList>
            <person name="Zhang X."/>
        </authorList>
    </citation>
    <scope>NUCLEOTIDE SEQUENCE [LARGE SCALE GENOMIC DNA]</scope>
    <source>
        <strain evidence="2 3">50</strain>
    </source>
</reference>
<keyword evidence="1" id="KW-0812">Transmembrane</keyword>
<proteinExistence type="predicted"/>
<evidence type="ECO:0000313" key="2">
    <source>
        <dbReference type="EMBL" id="MCJ0824511.1"/>
    </source>
</evidence>
<name>A0ABT0A0K4_9GAMM</name>
<keyword evidence="1" id="KW-1133">Transmembrane helix</keyword>
<keyword evidence="1" id="KW-0472">Membrane</keyword>
<comment type="caution">
    <text evidence="2">The sequence shown here is derived from an EMBL/GenBank/DDBJ whole genome shotgun (WGS) entry which is preliminary data.</text>
</comment>
<dbReference type="Proteomes" id="UP001165423">
    <property type="component" value="Unassembled WGS sequence"/>
</dbReference>
<evidence type="ECO:0000256" key="1">
    <source>
        <dbReference type="SAM" id="Phobius"/>
    </source>
</evidence>
<protein>
    <submittedName>
        <fullName evidence="2">Uncharacterized protein</fullName>
    </submittedName>
</protein>
<organism evidence="2 3">
    <name type="scientific">Cognatiluteimonas sedimenti</name>
    <dbReference type="NCBI Taxonomy" id="2927791"/>
    <lineage>
        <taxon>Bacteria</taxon>
        <taxon>Pseudomonadati</taxon>
        <taxon>Pseudomonadota</taxon>
        <taxon>Gammaproteobacteria</taxon>
        <taxon>Lysobacterales</taxon>
        <taxon>Lysobacteraceae</taxon>
        <taxon>Cognatiluteimonas</taxon>
    </lineage>
</organism>
<accession>A0ABT0A0K4</accession>
<feature type="transmembrane region" description="Helical" evidence="1">
    <location>
        <begin position="37"/>
        <end position="55"/>
    </location>
</feature>
<feature type="transmembrane region" description="Helical" evidence="1">
    <location>
        <begin position="7"/>
        <end position="25"/>
    </location>
</feature>
<evidence type="ECO:0000313" key="3">
    <source>
        <dbReference type="Proteomes" id="UP001165423"/>
    </source>
</evidence>